<evidence type="ECO:0000259" key="5">
    <source>
        <dbReference type="PROSITE" id="PS50871"/>
    </source>
</evidence>
<evidence type="ECO:0000256" key="1">
    <source>
        <dbReference type="ARBA" id="ARBA00004613"/>
    </source>
</evidence>
<gene>
    <name evidence="7" type="primary">LOC104964972</name>
</gene>
<evidence type="ECO:0000256" key="3">
    <source>
        <dbReference type="ARBA" id="ARBA00022729"/>
    </source>
</evidence>
<dbReference type="PANTHER" id="PTHR22923:SF103">
    <property type="entry name" value="CEREBELLIN 20-RELATED"/>
    <property type="match status" value="1"/>
</dbReference>
<dbReference type="GeneID" id="104964972"/>
<evidence type="ECO:0000256" key="2">
    <source>
        <dbReference type="ARBA" id="ARBA00022525"/>
    </source>
</evidence>
<name>A0A6I9PMC0_9TELE</name>
<dbReference type="InterPro" id="IPR050822">
    <property type="entry name" value="Cerebellin_Synaptic_Org"/>
</dbReference>
<evidence type="ECO:0000256" key="4">
    <source>
        <dbReference type="SAM" id="SignalP"/>
    </source>
</evidence>
<organism evidence="6 7">
    <name type="scientific">Notothenia coriiceps</name>
    <name type="common">black rockcod</name>
    <dbReference type="NCBI Taxonomy" id="8208"/>
    <lineage>
        <taxon>Eukaryota</taxon>
        <taxon>Metazoa</taxon>
        <taxon>Chordata</taxon>
        <taxon>Craniata</taxon>
        <taxon>Vertebrata</taxon>
        <taxon>Euteleostomi</taxon>
        <taxon>Actinopterygii</taxon>
        <taxon>Neopterygii</taxon>
        <taxon>Teleostei</taxon>
        <taxon>Neoteleostei</taxon>
        <taxon>Acanthomorphata</taxon>
        <taxon>Eupercaria</taxon>
        <taxon>Perciformes</taxon>
        <taxon>Notothenioidei</taxon>
        <taxon>Nototheniidae</taxon>
        <taxon>Notothenia</taxon>
    </lineage>
</organism>
<dbReference type="AlphaFoldDB" id="A0A6I9PMC0"/>
<proteinExistence type="predicted"/>
<feature type="domain" description="C1q" evidence="5">
    <location>
        <begin position="81"/>
        <end position="228"/>
    </location>
</feature>
<dbReference type="PANTHER" id="PTHR22923">
    <property type="entry name" value="CEREBELLIN-RELATED"/>
    <property type="match status" value="1"/>
</dbReference>
<dbReference type="KEGG" id="ncc:104964972"/>
<dbReference type="GO" id="GO:0099558">
    <property type="term" value="P:maintenance of synapse structure"/>
    <property type="evidence" value="ECO:0007669"/>
    <property type="project" value="TreeGrafter"/>
</dbReference>
<keyword evidence="6" id="KW-1185">Reference proteome</keyword>
<comment type="subcellular location">
    <subcellularLocation>
        <location evidence="1">Secreted</location>
    </subcellularLocation>
</comment>
<protein>
    <submittedName>
        <fullName evidence="7">Caprin-2-like</fullName>
    </submittedName>
</protein>
<reference evidence="7" key="1">
    <citation type="submission" date="2025-08" db="UniProtKB">
        <authorList>
            <consortium name="RefSeq"/>
        </authorList>
    </citation>
    <scope>IDENTIFICATION</scope>
    <source>
        <tissue evidence="7">Muscle</tissue>
    </source>
</reference>
<feature type="chain" id="PRO_5026909268" evidence="4">
    <location>
        <begin position="16"/>
        <end position="229"/>
    </location>
</feature>
<dbReference type="Pfam" id="PF00386">
    <property type="entry name" value="C1q"/>
    <property type="match status" value="1"/>
</dbReference>
<dbReference type="RefSeq" id="XP_010792194.1">
    <property type="nucleotide sequence ID" value="XM_010793892.1"/>
</dbReference>
<keyword evidence="2" id="KW-0964">Secreted</keyword>
<dbReference type="Proteomes" id="UP000504611">
    <property type="component" value="Unplaced"/>
</dbReference>
<dbReference type="GO" id="GO:0045202">
    <property type="term" value="C:synapse"/>
    <property type="evidence" value="ECO:0007669"/>
    <property type="project" value="TreeGrafter"/>
</dbReference>
<dbReference type="SUPFAM" id="SSF49842">
    <property type="entry name" value="TNF-like"/>
    <property type="match status" value="1"/>
</dbReference>
<feature type="signal peptide" evidence="4">
    <location>
        <begin position="1"/>
        <end position="15"/>
    </location>
</feature>
<dbReference type="SMART" id="SM00110">
    <property type="entry name" value="C1Q"/>
    <property type="match status" value="1"/>
</dbReference>
<dbReference type="Gene3D" id="2.60.120.40">
    <property type="match status" value="1"/>
</dbReference>
<accession>A0A6I9PMC0</accession>
<dbReference type="OrthoDB" id="6080680at2759"/>
<dbReference type="InterPro" id="IPR008983">
    <property type="entry name" value="Tumour_necrosis_fac-like_dom"/>
</dbReference>
<evidence type="ECO:0000313" key="6">
    <source>
        <dbReference type="Proteomes" id="UP000504611"/>
    </source>
</evidence>
<dbReference type="PROSITE" id="PS50871">
    <property type="entry name" value="C1Q"/>
    <property type="match status" value="1"/>
</dbReference>
<sequence length="229" mass="25078">MRAILLLCLLQASLAVPYFKWDTSNSTAGPVNPNEVCSIDKGSCNCCVMLKEVNRLKMHFDEKLSELEQEYVQTVQSLNSIEAGRVAVSVALLDTDRFMCFGKFPFDKIIPYKHIFINLGDGYSTETGIFTVPRSGVYSLAVTVYSDAGAPSNPLAACASLQVNNQVVAGSKDKNTRDQEDSASIVVARQLNAGDEVAVKLPRGCFLCDDGKHYNTFSVFLLYPTEPLV</sequence>
<dbReference type="InterPro" id="IPR001073">
    <property type="entry name" value="C1q_dom"/>
</dbReference>
<evidence type="ECO:0000313" key="7">
    <source>
        <dbReference type="RefSeq" id="XP_010792194.1"/>
    </source>
</evidence>
<dbReference type="GO" id="GO:0005576">
    <property type="term" value="C:extracellular region"/>
    <property type="evidence" value="ECO:0007669"/>
    <property type="project" value="UniProtKB-SubCell"/>
</dbReference>
<keyword evidence="3 4" id="KW-0732">Signal</keyword>